<dbReference type="AlphaFoldDB" id="A0A081AHZ7"/>
<dbReference type="InterPro" id="IPR050653">
    <property type="entry name" value="Prot_Inhib_GrowthFact_Antg"/>
</dbReference>
<feature type="domain" description="Kazal-like" evidence="5">
    <location>
        <begin position="138"/>
        <end position="178"/>
    </location>
</feature>
<keyword evidence="1" id="KW-0646">Protease inhibitor</keyword>
<keyword evidence="3" id="KW-1015">Disulfide bond</keyword>
<organism evidence="6 7">
    <name type="scientific">Phytophthora nicotianae P1976</name>
    <dbReference type="NCBI Taxonomy" id="1317066"/>
    <lineage>
        <taxon>Eukaryota</taxon>
        <taxon>Sar</taxon>
        <taxon>Stramenopiles</taxon>
        <taxon>Oomycota</taxon>
        <taxon>Peronosporomycetes</taxon>
        <taxon>Peronosporales</taxon>
        <taxon>Peronosporaceae</taxon>
        <taxon>Phytophthora</taxon>
    </lineage>
</organism>
<dbReference type="InterPro" id="IPR002350">
    <property type="entry name" value="Kazal_dom"/>
</dbReference>
<gene>
    <name evidence="6" type="ORF">F444_06555</name>
</gene>
<feature type="chain" id="PRO_5001754308" description="Kazal-like domain-containing protein" evidence="4">
    <location>
        <begin position="20"/>
        <end position="181"/>
    </location>
</feature>
<dbReference type="EMBL" id="ANJA01001206">
    <property type="protein sequence ID" value="ETO78508.1"/>
    <property type="molecule type" value="Genomic_DNA"/>
</dbReference>
<dbReference type="SMART" id="SM00280">
    <property type="entry name" value="KAZAL"/>
    <property type="match status" value="2"/>
</dbReference>
<dbReference type="Proteomes" id="UP000028582">
    <property type="component" value="Unassembled WGS sequence"/>
</dbReference>
<keyword evidence="4" id="KW-0732">Signal</keyword>
<comment type="caution">
    <text evidence="6">The sequence shown here is derived from an EMBL/GenBank/DDBJ whole genome shotgun (WGS) entry which is preliminary data.</text>
</comment>
<dbReference type="CDD" id="cd00104">
    <property type="entry name" value="KAZAL_FS"/>
    <property type="match status" value="1"/>
</dbReference>
<evidence type="ECO:0000313" key="6">
    <source>
        <dbReference type="EMBL" id="ETO78508.1"/>
    </source>
</evidence>
<protein>
    <recommendedName>
        <fullName evidence="5">Kazal-like domain-containing protein</fullName>
    </recommendedName>
</protein>
<evidence type="ECO:0000256" key="2">
    <source>
        <dbReference type="ARBA" id="ARBA00022900"/>
    </source>
</evidence>
<sequence>MKFTAGLVLAVIATAVVHAGNSSMQKALRTESVPNSASVDSSESDELDTTCDFKCLQVMKPVTDENGVTYPNECMKLAVNCREKKGKTFDASPLNDDAGDKSAQKKNKGYFLQNDMLNLSDGSGTSSSSSDEESLGFSCPDACPDVYDPVTDEYGNTFPSECHRKAEMCKGPKKDANTLDQ</sequence>
<dbReference type="GO" id="GO:0005576">
    <property type="term" value="C:extracellular region"/>
    <property type="evidence" value="ECO:0007669"/>
    <property type="project" value="TreeGrafter"/>
</dbReference>
<evidence type="ECO:0000259" key="5">
    <source>
        <dbReference type="SMART" id="SM00280"/>
    </source>
</evidence>
<dbReference type="OrthoDB" id="127054at2759"/>
<dbReference type="SUPFAM" id="SSF100895">
    <property type="entry name" value="Kazal-type serine protease inhibitors"/>
    <property type="match status" value="2"/>
</dbReference>
<dbReference type="Gene3D" id="3.30.60.30">
    <property type="match status" value="2"/>
</dbReference>
<keyword evidence="2" id="KW-0722">Serine protease inhibitor</keyword>
<dbReference type="PANTHER" id="PTHR10913">
    <property type="entry name" value="FOLLISTATIN-RELATED"/>
    <property type="match status" value="1"/>
</dbReference>
<feature type="domain" description="Kazal-like" evidence="5">
    <location>
        <begin position="50"/>
        <end position="88"/>
    </location>
</feature>
<reference evidence="6 7" key="1">
    <citation type="submission" date="2013-11" db="EMBL/GenBank/DDBJ databases">
        <title>The Genome Sequence of Phytophthora parasitica P1976.</title>
        <authorList>
            <consortium name="The Broad Institute Genomics Platform"/>
            <person name="Russ C."/>
            <person name="Tyler B."/>
            <person name="Panabieres F."/>
            <person name="Shan W."/>
            <person name="Tripathy S."/>
            <person name="Grunwald N."/>
            <person name="Machado M."/>
            <person name="Johnson C.S."/>
            <person name="Walker B."/>
            <person name="Young S."/>
            <person name="Zeng Q."/>
            <person name="Gargeya S."/>
            <person name="Fitzgerald M."/>
            <person name="Haas B."/>
            <person name="Abouelleil A."/>
            <person name="Allen A.W."/>
            <person name="Alvarado L."/>
            <person name="Arachchi H.M."/>
            <person name="Berlin A.M."/>
            <person name="Chapman S.B."/>
            <person name="Gainer-Dewar J."/>
            <person name="Goldberg J."/>
            <person name="Griggs A."/>
            <person name="Gujja S."/>
            <person name="Hansen M."/>
            <person name="Howarth C."/>
            <person name="Imamovic A."/>
            <person name="Ireland A."/>
            <person name="Larimer J."/>
            <person name="McCowan C."/>
            <person name="Murphy C."/>
            <person name="Pearson M."/>
            <person name="Poon T.W."/>
            <person name="Priest M."/>
            <person name="Roberts A."/>
            <person name="Saif S."/>
            <person name="Shea T."/>
            <person name="Sisk P."/>
            <person name="Sykes S."/>
            <person name="Wortman J."/>
            <person name="Nusbaum C."/>
            <person name="Birren B."/>
        </authorList>
    </citation>
    <scope>NUCLEOTIDE SEQUENCE [LARGE SCALE GENOMIC DNA]</scope>
    <source>
        <strain evidence="6 7">P1976</strain>
    </source>
</reference>
<dbReference type="Pfam" id="PF07648">
    <property type="entry name" value="Kazal_2"/>
    <property type="match status" value="2"/>
</dbReference>
<accession>A0A081AHZ7</accession>
<evidence type="ECO:0000256" key="3">
    <source>
        <dbReference type="ARBA" id="ARBA00023157"/>
    </source>
</evidence>
<feature type="signal peptide" evidence="4">
    <location>
        <begin position="1"/>
        <end position="19"/>
    </location>
</feature>
<proteinExistence type="predicted"/>
<evidence type="ECO:0000256" key="1">
    <source>
        <dbReference type="ARBA" id="ARBA00022690"/>
    </source>
</evidence>
<dbReference type="PANTHER" id="PTHR10913:SF45">
    <property type="entry name" value="FOLLISTATIN, ISOFORM A-RELATED"/>
    <property type="match status" value="1"/>
</dbReference>
<evidence type="ECO:0000256" key="4">
    <source>
        <dbReference type="SAM" id="SignalP"/>
    </source>
</evidence>
<name>A0A081AHZ7_PHYNI</name>
<dbReference type="InterPro" id="IPR036058">
    <property type="entry name" value="Kazal_dom_sf"/>
</dbReference>
<evidence type="ECO:0000313" key="7">
    <source>
        <dbReference type="Proteomes" id="UP000028582"/>
    </source>
</evidence>